<evidence type="ECO:0000256" key="3">
    <source>
        <dbReference type="ARBA" id="ARBA00008704"/>
    </source>
</evidence>
<dbReference type="PANTHER" id="PTHR48178">
    <property type="entry name" value="PEROXISOME BIOGENESIS FACTOR 2"/>
    <property type="match status" value="1"/>
</dbReference>
<evidence type="ECO:0000256" key="17">
    <source>
        <dbReference type="ARBA" id="ARBA00034523"/>
    </source>
</evidence>
<dbReference type="Proteomes" id="UP001187531">
    <property type="component" value="Unassembled WGS sequence"/>
</dbReference>
<evidence type="ECO:0000256" key="9">
    <source>
        <dbReference type="ARBA" id="ARBA00022786"/>
    </source>
</evidence>
<proteinExistence type="inferred from homology"/>
<keyword evidence="11" id="KW-0653">Protein transport</keyword>
<evidence type="ECO:0000256" key="8">
    <source>
        <dbReference type="ARBA" id="ARBA00022771"/>
    </source>
</evidence>
<organism evidence="19 20">
    <name type="scientific">Artemia franciscana</name>
    <name type="common">Brine shrimp</name>
    <name type="synonym">Artemia sanfranciscana</name>
    <dbReference type="NCBI Taxonomy" id="6661"/>
    <lineage>
        <taxon>Eukaryota</taxon>
        <taxon>Metazoa</taxon>
        <taxon>Ecdysozoa</taxon>
        <taxon>Arthropoda</taxon>
        <taxon>Crustacea</taxon>
        <taxon>Branchiopoda</taxon>
        <taxon>Anostraca</taxon>
        <taxon>Artemiidae</taxon>
        <taxon>Artemia</taxon>
    </lineage>
</organism>
<keyword evidence="5" id="KW-0808">Transferase</keyword>
<comment type="caution">
    <text evidence="19">The sequence shown here is derived from an EMBL/GenBank/DDBJ whole genome shotgun (WGS) entry which is preliminary data.</text>
</comment>
<feature type="domain" description="Pex N-terminal" evidence="18">
    <location>
        <begin position="8"/>
        <end position="138"/>
    </location>
</feature>
<comment type="catalytic activity">
    <reaction evidence="16">
        <text>[E2 ubiquitin-conjugating enzyme]-S-ubiquitinyl-L-cysteine + [acceptor protein]-L-cysteine = [E2 ubiquitin-conjugating enzyme]-L-cysteine + [acceptor protein]-S-ubiquitinyl-L-cysteine.</text>
        <dbReference type="EC" id="2.3.2.36"/>
    </reaction>
</comment>
<accession>A0AA88I423</accession>
<evidence type="ECO:0000313" key="19">
    <source>
        <dbReference type="EMBL" id="KAK2721219.1"/>
    </source>
</evidence>
<protein>
    <recommendedName>
        <fullName evidence="17">RING-type E3 ubiquitin transferase (cysteine targeting)</fullName>
        <ecNumber evidence="17">2.3.2.36</ecNumber>
    </recommendedName>
    <alternativeName>
        <fullName evidence="15">Peroxin-2</fullName>
    </alternativeName>
</protein>
<evidence type="ECO:0000256" key="2">
    <source>
        <dbReference type="ARBA" id="ARBA00004906"/>
    </source>
</evidence>
<evidence type="ECO:0000256" key="5">
    <source>
        <dbReference type="ARBA" id="ARBA00022679"/>
    </source>
</evidence>
<reference evidence="19" key="1">
    <citation type="submission" date="2023-07" db="EMBL/GenBank/DDBJ databases">
        <title>Chromosome-level genome assembly of Artemia franciscana.</title>
        <authorList>
            <person name="Jo E."/>
        </authorList>
    </citation>
    <scope>NUCLEOTIDE SEQUENCE</scope>
    <source>
        <tissue evidence="19">Whole body</tissue>
    </source>
</reference>
<evidence type="ECO:0000256" key="1">
    <source>
        <dbReference type="ARBA" id="ARBA00004585"/>
    </source>
</evidence>
<evidence type="ECO:0000256" key="13">
    <source>
        <dbReference type="ARBA" id="ARBA00023136"/>
    </source>
</evidence>
<keyword evidence="9" id="KW-0833">Ubl conjugation pathway</keyword>
<gene>
    <name evidence="19" type="ORF">QYM36_003481</name>
</gene>
<evidence type="ECO:0000256" key="6">
    <source>
        <dbReference type="ARBA" id="ARBA00022692"/>
    </source>
</evidence>
<dbReference type="EMBL" id="JAVRJZ010000006">
    <property type="protein sequence ID" value="KAK2721219.1"/>
    <property type="molecule type" value="Genomic_DNA"/>
</dbReference>
<evidence type="ECO:0000256" key="4">
    <source>
        <dbReference type="ARBA" id="ARBA00022448"/>
    </source>
</evidence>
<evidence type="ECO:0000259" key="18">
    <source>
        <dbReference type="Pfam" id="PF04757"/>
    </source>
</evidence>
<evidence type="ECO:0000256" key="15">
    <source>
        <dbReference type="ARBA" id="ARBA00032511"/>
    </source>
</evidence>
<dbReference type="Pfam" id="PF04757">
    <property type="entry name" value="Pex2_Pex12"/>
    <property type="match status" value="1"/>
</dbReference>
<dbReference type="InterPro" id="IPR006845">
    <property type="entry name" value="Pex_N"/>
</dbReference>
<keyword evidence="10" id="KW-0862">Zinc</keyword>
<dbReference type="InterPro" id="IPR025654">
    <property type="entry name" value="PEX2/10"/>
</dbReference>
<evidence type="ECO:0000256" key="14">
    <source>
        <dbReference type="ARBA" id="ARBA00023140"/>
    </source>
</evidence>
<keyword evidence="12" id="KW-1133">Transmembrane helix</keyword>
<comment type="similarity">
    <text evidence="3">Belongs to the pex2/pex10/pex12 family.</text>
</comment>
<dbReference type="GO" id="GO:0061630">
    <property type="term" value="F:ubiquitin protein ligase activity"/>
    <property type="evidence" value="ECO:0007669"/>
    <property type="project" value="UniProtKB-EC"/>
</dbReference>
<dbReference type="GO" id="GO:0005778">
    <property type="term" value="C:peroxisomal membrane"/>
    <property type="evidence" value="ECO:0007669"/>
    <property type="project" value="UniProtKB-SubCell"/>
</dbReference>
<evidence type="ECO:0000256" key="10">
    <source>
        <dbReference type="ARBA" id="ARBA00022833"/>
    </source>
</evidence>
<evidence type="ECO:0000256" key="7">
    <source>
        <dbReference type="ARBA" id="ARBA00022723"/>
    </source>
</evidence>
<evidence type="ECO:0000256" key="12">
    <source>
        <dbReference type="ARBA" id="ARBA00022989"/>
    </source>
</evidence>
<comment type="pathway">
    <text evidence="2">Protein modification; protein ubiquitination.</text>
</comment>
<name>A0AA88I423_ARTSF</name>
<keyword evidence="6" id="KW-0812">Transmembrane</keyword>
<comment type="subcellular location">
    <subcellularLocation>
        <location evidence="1">Peroxisome membrane</location>
        <topology evidence="1">Multi-pass membrane protein</topology>
    </subcellularLocation>
</comment>
<evidence type="ECO:0000256" key="16">
    <source>
        <dbReference type="ARBA" id="ARBA00034438"/>
    </source>
</evidence>
<keyword evidence="13" id="KW-0472">Membrane</keyword>
<dbReference type="GO" id="GO:0016558">
    <property type="term" value="P:protein import into peroxisome matrix"/>
    <property type="evidence" value="ECO:0007669"/>
    <property type="project" value="InterPro"/>
</dbReference>
<dbReference type="PANTHER" id="PTHR48178:SF1">
    <property type="entry name" value="PEROXISOME BIOGENESIS FACTOR 2"/>
    <property type="match status" value="1"/>
</dbReference>
<evidence type="ECO:0000256" key="11">
    <source>
        <dbReference type="ARBA" id="ARBA00022927"/>
    </source>
</evidence>
<keyword evidence="20" id="KW-1185">Reference proteome</keyword>
<sequence>MTNARKYGTLWNRFSSVGQSLLGIHYGTNTRIGPIIVGAIYTLGPYVIERRNIFWKLTNSFVKEPRASNIASKIPWRKIEAIINFSKLLNLVVFLYEGKYPSLLARILKWRHYPDDEEAVREVSYEYMVREMLWNSFAVSINVSIFA</sequence>
<dbReference type="GO" id="GO:0008270">
    <property type="term" value="F:zinc ion binding"/>
    <property type="evidence" value="ECO:0007669"/>
    <property type="project" value="UniProtKB-KW"/>
</dbReference>
<dbReference type="EC" id="2.3.2.36" evidence="17"/>
<keyword evidence="7" id="KW-0479">Metal-binding</keyword>
<dbReference type="AlphaFoldDB" id="A0AA88I423"/>
<keyword evidence="4" id="KW-0813">Transport</keyword>
<evidence type="ECO:0000313" key="20">
    <source>
        <dbReference type="Proteomes" id="UP001187531"/>
    </source>
</evidence>
<keyword evidence="14" id="KW-0576">Peroxisome</keyword>
<keyword evidence="8" id="KW-0863">Zinc-finger</keyword>